<dbReference type="InterPro" id="IPR012337">
    <property type="entry name" value="RNaseH-like_sf"/>
</dbReference>
<organism evidence="2 3">
    <name type="scientific">Segatella hominis</name>
    <dbReference type="NCBI Taxonomy" id="2518605"/>
    <lineage>
        <taxon>Bacteria</taxon>
        <taxon>Pseudomonadati</taxon>
        <taxon>Bacteroidota</taxon>
        <taxon>Bacteroidia</taxon>
        <taxon>Bacteroidales</taxon>
        <taxon>Prevotellaceae</taxon>
        <taxon>Segatella</taxon>
    </lineage>
</organism>
<evidence type="ECO:0000313" key="2">
    <source>
        <dbReference type="EMBL" id="TFH68101.1"/>
    </source>
</evidence>
<evidence type="ECO:0000313" key="3">
    <source>
        <dbReference type="Proteomes" id="UP000297872"/>
    </source>
</evidence>
<comment type="caution">
    <text evidence="2">The sequence shown here is derived from an EMBL/GenBank/DDBJ whole genome shotgun (WGS) entry which is preliminary data.</text>
</comment>
<dbReference type="RefSeq" id="WP_118115928.1">
    <property type="nucleotide sequence ID" value="NZ_SGVY01000119.1"/>
</dbReference>
<dbReference type="InterPro" id="IPR048020">
    <property type="entry name" value="Transpos_IS3"/>
</dbReference>
<dbReference type="OrthoDB" id="9815231at2"/>
<dbReference type="EMBL" id="SGVY01000119">
    <property type="protein sequence ID" value="TFH68101.1"/>
    <property type="molecule type" value="Genomic_DNA"/>
</dbReference>
<dbReference type="InterPro" id="IPR050900">
    <property type="entry name" value="Transposase_IS3/IS150/IS904"/>
</dbReference>
<dbReference type="Pfam" id="PF13333">
    <property type="entry name" value="rve_2"/>
    <property type="match status" value="1"/>
</dbReference>
<dbReference type="GeneID" id="302997009"/>
<dbReference type="SUPFAM" id="SSF53098">
    <property type="entry name" value="Ribonuclease H-like"/>
    <property type="match status" value="1"/>
</dbReference>
<accession>A0A4Y8UIX7</accession>
<sequence length="305" mass="35499">MELVEQRNMKVATACRLFGHCRQAFYQSKADIEAEVNRDKIILDNVREIRDEDPGIGGYKLWLMLTELYGRELIPGRDSFFTLLRRHQLMLPPRKARHTTNSNHRYHKWKNLVKDIVLTSANQLWVSDITYIQLANGDVAYLHLVTDAYSRKIVGWVLADTLRAALSIQALQMAIDQAIEMNGGECLKGLIHHSDRGVQYCCDAYVQKLQEYDISISMTEDYKPTDNAIAERVNGIIKMEKVYRMHVFKDIECARVTIGRYIQFYNNRRPHMSIGYKTPAKAHLEQGIQQKMWKKRIYTSKKKNS</sequence>
<evidence type="ECO:0000259" key="1">
    <source>
        <dbReference type="PROSITE" id="PS50994"/>
    </source>
</evidence>
<name>A0A4Y8UIX7_9BACT</name>
<dbReference type="AlphaFoldDB" id="A0A4Y8UIX7"/>
<feature type="domain" description="Integrase catalytic" evidence="1">
    <location>
        <begin position="117"/>
        <end position="287"/>
    </location>
</feature>
<protein>
    <submittedName>
        <fullName evidence="2">IS3 family transposase</fullName>
    </submittedName>
</protein>
<dbReference type="GO" id="GO:0003676">
    <property type="term" value="F:nucleic acid binding"/>
    <property type="evidence" value="ECO:0007669"/>
    <property type="project" value="InterPro"/>
</dbReference>
<reference evidence="2 3" key="1">
    <citation type="submission" date="2019-02" db="EMBL/GenBank/DDBJ databases">
        <title>Draft Genome Sequence of the Prevotella sp. BCRC 81118, Isolated from Human Feces.</title>
        <authorList>
            <person name="Huang C.-H."/>
        </authorList>
    </citation>
    <scope>NUCLEOTIDE SEQUENCE [LARGE SCALE GENOMIC DNA]</scope>
    <source>
        <strain evidence="2 3">BCRC 81118</strain>
    </source>
</reference>
<dbReference type="NCBIfam" id="NF033516">
    <property type="entry name" value="transpos_IS3"/>
    <property type="match status" value="1"/>
</dbReference>
<dbReference type="Gene3D" id="3.30.420.10">
    <property type="entry name" value="Ribonuclease H-like superfamily/Ribonuclease H"/>
    <property type="match status" value="1"/>
</dbReference>
<gene>
    <name evidence="2" type="ORF">EXN75_17325</name>
</gene>
<dbReference type="PANTHER" id="PTHR46889:SF5">
    <property type="entry name" value="INTEGRASE PROTEIN"/>
    <property type="match status" value="1"/>
</dbReference>
<dbReference type="InterPro" id="IPR001584">
    <property type="entry name" value="Integrase_cat-core"/>
</dbReference>
<dbReference type="PROSITE" id="PS50994">
    <property type="entry name" value="INTEGRASE"/>
    <property type="match status" value="1"/>
</dbReference>
<keyword evidence="3" id="KW-1185">Reference proteome</keyword>
<proteinExistence type="predicted"/>
<dbReference type="Pfam" id="PF00665">
    <property type="entry name" value="rve"/>
    <property type="match status" value="1"/>
</dbReference>
<dbReference type="GO" id="GO:0015074">
    <property type="term" value="P:DNA integration"/>
    <property type="evidence" value="ECO:0007669"/>
    <property type="project" value="InterPro"/>
</dbReference>
<dbReference type="PANTHER" id="PTHR46889">
    <property type="entry name" value="TRANSPOSASE INSF FOR INSERTION SEQUENCE IS3B-RELATED"/>
    <property type="match status" value="1"/>
</dbReference>
<dbReference type="Proteomes" id="UP000297872">
    <property type="component" value="Unassembled WGS sequence"/>
</dbReference>
<dbReference type="InterPro" id="IPR036397">
    <property type="entry name" value="RNaseH_sf"/>
</dbReference>